<dbReference type="EMBL" id="JXJN01023501">
    <property type="status" value="NOT_ANNOTATED_CDS"/>
    <property type="molecule type" value="Genomic_DNA"/>
</dbReference>
<evidence type="ECO:0000256" key="1">
    <source>
        <dbReference type="SAM" id="Phobius"/>
    </source>
</evidence>
<proteinExistence type="predicted"/>
<organism evidence="2 3">
    <name type="scientific">Glossina palpalis gambiensis</name>
    <dbReference type="NCBI Taxonomy" id="67801"/>
    <lineage>
        <taxon>Eukaryota</taxon>
        <taxon>Metazoa</taxon>
        <taxon>Ecdysozoa</taxon>
        <taxon>Arthropoda</taxon>
        <taxon>Hexapoda</taxon>
        <taxon>Insecta</taxon>
        <taxon>Pterygota</taxon>
        <taxon>Neoptera</taxon>
        <taxon>Endopterygota</taxon>
        <taxon>Diptera</taxon>
        <taxon>Brachycera</taxon>
        <taxon>Muscomorpha</taxon>
        <taxon>Hippoboscoidea</taxon>
        <taxon>Glossinidae</taxon>
        <taxon>Glossina</taxon>
    </lineage>
</organism>
<dbReference type="VEuPathDB" id="VectorBase:GPPI045767"/>
<dbReference type="EnsemblMetazoa" id="GPPI045767-RA">
    <property type="protein sequence ID" value="GPPI045767-PA"/>
    <property type="gene ID" value="GPPI045767"/>
</dbReference>
<evidence type="ECO:0000313" key="2">
    <source>
        <dbReference type="EnsemblMetazoa" id="GPPI045767-PA"/>
    </source>
</evidence>
<feature type="transmembrane region" description="Helical" evidence="1">
    <location>
        <begin position="51"/>
        <end position="72"/>
    </location>
</feature>
<sequence length="116" mass="13317">MKIYESRMNDGYHQVAKSGLTIFSIKCYKLGTAQSATRIATSKHAGHQLRVFKILSHLFMFLYLLLVLYIVVHLTQPNNNRNFLSNSTVCNTSYSRKCWIICSFANFPFSNAQKNT</sequence>
<name>A0A1B0C0A7_9MUSC</name>
<evidence type="ECO:0000313" key="3">
    <source>
        <dbReference type="Proteomes" id="UP000092460"/>
    </source>
</evidence>
<keyword evidence="1" id="KW-0812">Transmembrane</keyword>
<dbReference type="Proteomes" id="UP000092460">
    <property type="component" value="Unassembled WGS sequence"/>
</dbReference>
<protein>
    <submittedName>
        <fullName evidence="2">Uncharacterized protein</fullName>
    </submittedName>
</protein>
<keyword evidence="3" id="KW-1185">Reference proteome</keyword>
<accession>A0A1B0C0A7</accession>
<reference evidence="2" key="2">
    <citation type="submission" date="2020-05" db="UniProtKB">
        <authorList>
            <consortium name="EnsemblMetazoa"/>
        </authorList>
    </citation>
    <scope>IDENTIFICATION</scope>
    <source>
        <strain evidence="2">IAEA</strain>
    </source>
</reference>
<reference evidence="3" key="1">
    <citation type="submission" date="2015-01" db="EMBL/GenBank/DDBJ databases">
        <authorList>
            <person name="Aksoy S."/>
            <person name="Warren W."/>
            <person name="Wilson R.K."/>
        </authorList>
    </citation>
    <scope>NUCLEOTIDE SEQUENCE [LARGE SCALE GENOMIC DNA]</scope>
    <source>
        <strain evidence="3">IAEA</strain>
    </source>
</reference>
<dbReference type="AlphaFoldDB" id="A0A1B0C0A7"/>
<keyword evidence="1" id="KW-0472">Membrane</keyword>
<keyword evidence="1" id="KW-1133">Transmembrane helix</keyword>